<dbReference type="Pfam" id="PF01420">
    <property type="entry name" value="Methylase_S"/>
    <property type="match status" value="2"/>
</dbReference>
<feature type="region of interest" description="Disordered" evidence="4">
    <location>
        <begin position="425"/>
        <end position="460"/>
    </location>
</feature>
<feature type="domain" description="Type I restriction modification DNA specificity" evidence="5">
    <location>
        <begin position="2"/>
        <end position="174"/>
    </location>
</feature>
<keyword evidence="7" id="KW-1185">Reference proteome</keyword>
<feature type="domain" description="Type I restriction modification DNA specificity" evidence="5">
    <location>
        <begin position="199"/>
        <end position="369"/>
    </location>
</feature>
<keyword evidence="3" id="KW-0238">DNA-binding</keyword>
<keyword evidence="6" id="KW-0255">Endonuclease</keyword>
<dbReference type="AlphaFoldDB" id="A0A3P1BC17"/>
<dbReference type="SUPFAM" id="SSF116734">
    <property type="entry name" value="DNA methylase specificity domain"/>
    <property type="match status" value="2"/>
</dbReference>
<dbReference type="Proteomes" id="UP000271925">
    <property type="component" value="Unassembled WGS sequence"/>
</dbReference>
<proteinExistence type="inferred from homology"/>
<dbReference type="InterPro" id="IPR000055">
    <property type="entry name" value="Restrct_endonuc_typeI_TRD"/>
</dbReference>
<evidence type="ECO:0000256" key="4">
    <source>
        <dbReference type="SAM" id="MobiDB-lite"/>
    </source>
</evidence>
<feature type="compositionally biased region" description="Basic and acidic residues" evidence="4">
    <location>
        <begin position="446"/>
        <end position="460"/>
    </location>
</feature>
<protein>
    <submittedName>
        <fullName evidence="6">Restriction endonuclease subunit S</fullName>
    </submittedName>
</protein>
<gene>
    <name evidence="6" type="ORF">EHT25_26860</name>
</gene>
<comment type="caution">
    <text evidence="6">The sequence shown here is derived from an EMBL/GenBank/DDBJ whole genome shotgun (WGS) entry which is preliminary data.</text>
</comment>
<dbReference type="GO" id="GO:0004519">
    <property type="term" value="F:endonuclease activity"/>
    <property type="evidence" value="ECO:0007669"/>
    <property type="project" value="UniProtKB-KW"/>
</dbReference>
<evidence type="ECO:0000259" key="5">
    <source>
        <dbReference type="Pfam" id="PF01420"/>
    </source>
</evidence>
<keyword evidence="6" id="KW-0540">Nuclease</keyword>
<dbReference type="Gene3D" id="1.10.287.1120">
    <property type="entry name" value="Bipartite methylase S protein"/>
    <property type="match status" value="1"/>
</dbReference>
<keyword evidence="2" id="KW-0680">Restriction system</keyword>
<dbReference type="InterPro" id="IPR052021">
    <property type="entry name" value="Type-I_RS_S_subunit"/>
</dbReference>
<dbReference type="PANTHER" id="PTHR30408:SF12">
    <property type="entry name" value="TYPE I RESTRICTION ENZYME MJAVIII SPECIFICITY SUBUNIT"/>
    <property type="match status" value="1"/>
</dbReference>
<name>A0A3P1BC17_9BACT</name>
<dbReference type="EMBL" id="RQJO01000015">
    <property type="protein sequence ID" value="RRA98627.1"/>
    <property type="molecule type" value="Genomic_DNA"/>
</dbReference>
<dbReference type="OrthoDB" id="825893at2"/>
<sequence length="589" mass="66270">MEMIKIGAVFSVIRNGASISQTPGKSGIPITRIETIIDNRLDFSRVGFADIIDDRYEVYYLAEGDILMSHINSVTHLGKVGIVEDIDTDVIHGMNLLLLKADSKRAFPKYLYYYFTTTDFKRKLIPITKKSVNQASFNISDLKEIEIPLPSYADQIRIAHLLEKIEVLIADRKRSIELLEELVKAAFYQLFGDPVKNEKGWKKERLNNITKIGTGGTPSRANESEYYNGDTPWVKTTEVNGKYIFNTEEKITERALNDTNCRVYPINTILLAMYGQGKTRGNVGLLKIEAATNQACAAILPSSSLNELFSFHFLRNSYLAIRSLGRGGNQENLNLSIVGNIEIFIPPLDLQDQFASIAQKIEAIKNEQETQVMVMEELYASISQKVFAGGLELSRIPIDEALLPKEIIINQSAIVEDAGKEEDASPIIKEEYVPQPQKGKAGQAEGPKEAPKSSIVKDSKRSSPVSWNTVSYKEVSTYIGQHFGQHYFNTEMLLRYLEEERGIFVHYFTSAEQKKSPQYEQADDFLSFVSGALTGQHTFLQLEQVFYNAETENIPGISFTINDLETLASKTKKERSGIYFRIKDEVTPG</sequence>
<keyword evidence="6" id="KW-0378">Hydrolase</keyword>
<dbReference type="GO" id="GO:0009307">
    <property type="term" value="P:DNA restriction-modification system"/>
    <property type="evidence" value="ECO:0007669"/>
    <property type="project" value="UniProtKB-KW"/>
</dbReference>
<evidence type="ECO:0000256" key="1">
    <source>
        <dbReference type="ARBA" id="ARBA00010923"/>
    </source>
</evidence>
<evidence type="ECO:0000313" key="7">
    <source>
        <dbReference type="Proteomes" id="UP000271925"/>
    </source>
</evidence>
<dbReference type="RefSeq" id="WP_124878460.1">
    <property type="nucleotide sequence ID" value="NZ_RQJO01000015.1"/>
</dbReference>
<dbReference type="GO" id="GO:0003677">
    <property type="term" value="F:DNA binding"/>
    <property type="evidence" value="ECO:0007669"/>
    <property type="project" value="UniProtKB-KW"/>
</dbReference>
<comment type="similarity">
    <text evidence="1">Belongs to the type-I restriction system S methylase family.</text>
</comment>
<reference evidence="6 7" key="1">
    <citation type="submission" date="2018-11" db="EMBL/GenBank/DDBJ databases">
        <authorList>
            <person name="Zhou Z."/>
            <person name="Wang G."/>
        </authorList>
    </citation>
    <scope>NUCLEOTIDE SEQUENCE [LARGE SCALE GENOMIC DNA]</scope>
    <source>
        <strain evidence="6 7">KCTC52004</strain>
    </source>
</reference>
<evidence type="ECO:0000256" key="3">
    <source>
        <dbReference type="ARBA" id="ARBA00023125"/>
    </source>
</evidence>
<accession>A0A3P1BC17</accession>
<dbReference type="PANTHER" id="PTHR30408">
    <property type="entry name" value="TYPE-1 RESTRICTION ENZYME ECOKI SPECIFICITY PROTEIN"/>
    <property type="match status" value="1"/>
</dbReference>
<dbReference type="CDD" id="cd17522">
    <property type="entry name" value="RMtype1_S_MjaORF1531P-TRD1-CR1_like"/>
    <property type="match status" value="1"/>
</dbReference>
<dbReference type="InterPro" id="IPR044946">
    <property type="entry name" value="Restrct_endonuc_typeI_TRD_sf"/>
</dbReference>
<evidence type="ECO:0000313" key="6">
    <source>
        <dbReference type="EMBL" id="RRA98627.1"/>
    </source>
</evidence>
<dbReference type="CDD" id="cd17287">
    <property type="entry name" value="RMtype1_S_EcoN10ORF171P_TRD2-CR2_like"/>
    <property type="match status" value="1"/>
</dbReference>
<evidence type="ECO:0000256" key="2">
    <source>
        <dbReference type="ARBA" id="ARBA00022747"/>
    </source>
</evidence>
<dbReference type="Gene3D" id="3.90.220.20">
    <property type="entry name" value="DNA methylase specificity domains"/>
    <property type="match status" value="2"/>
</dbReference>
<organism evidence="6 7">
    <name type="scientific">Larkinella rosea</name>
    <dbReference type="NCBI Taxonomy" id="2025312"/>
    <lineage>
        <taxon>Bacteria</taxon>
        <taxon>Pseudomonadati</taxon>
        <taxon>Bacteroidota</taxon>
        <taxon>Cytophagia</taxon>
        <taxon>Cytophagales</taxon>
        <taxon>Spirosomataceae</taxon>
        <taxon>Larkinella</taxon>
    </lineage>
</organism>